<evidence type="ECO:0000313" key="3">
    <source>
        <dbReference type="Proteomes" id="UP001148125"/>
    </source>
</evidence>
<dbReference type="Proteomes" id="UP001148125">
    <property type="component" value="Unassembled WGS sequence"/>
</dbReference>
<name>A0ABT5VEM5_9BACI</name>
<sequence length="620" mass="66800">MEKKELQRLKEERQRKHKEADRVRAADVRPLQATPLELASAIVSPATLTCLTDAALDAVSPLQAEVFTFPLQGFPTNGDAFAVLSSGIAGEANESNIFCSTCFESETGPVGFDTVSLNLTFNLPQNPGNLIFNWKFATREFPPTFFNDYFDVLVNGTSITDFPITVNNAVLSLPAANDVCYSRITPTIQTATFDLSPFAGQTITVTFRVSDVGDCVLDTAAFIDNVRIEGCEARIAVDDAVADMEQALSEALNACTTPPAFSIEECLLAITNKEIVLQSFLETSRDIAVPPAFILAAAEVERALAAALRACIAQGGDIERCVTLITKKETVLQFLMDTLRDPLISQNVKASVVSMEQSLAAALRACIDVGGDVERCIRLLTKKEIVLQSLLRTARTCIERTTTFSNTAPIAIPETGTAGPAAPYPSPIVVSGLTGPIIKVTVTFNNFSHTFPADIAAMLVGPRGQDTILMAQAGSGANIEDVTLTFDDDAAEPLPIPIVSGTYQPTNNGISVPFPSPAPTPTTNDALSVYIGTDPNGTWELYINDQFLGDTGIMAGGWELHITTCEPVGTNNFNTTQSNCNEERVQQLLQEFHASHPTKEDQKGRKEKLKRLQERLGGTI</sequence>
<accession>A0ABT5VEM5</accession>
<gene>
    <name evidence="2" type="ORF">N7Z68_04645</name>
</gene>
<dbReference type="RefSeq" id="WP_275117293.1">
    <property type="nucleotide sequence ID" value="NZ_JAOTPO010000002.1"/>
</dbReference>
<comment type="caution">
    <text evidence="2">The sequence shown here is derived from an EMBL/GenBank/DDBJ whole genome shotgun (WGS) entry which is preliminary data.</text>
</comment>
<feature type="region of interest" description="Disordered" evidence="1">
    <location>
        <begin position="1"/>
        <end position="23"/>
    </location>
</feature>
<organism evidence="2 3">
    <name type="scientific">Alkalihalobacterium chitinilyticum</name>
    <dbReference type="NCBI Taxonomy" id="2980103"/>
    <lineage>
        <taxon>Bacteria</taxon>
        <taxon>Bacillati</taxon>
        <taxon>Bacillota</taxon>
        <taxon>Bacilli</taxon>
        <taxon>Bacillales</taxon>
        <taxon>Bacillaceae</taxon>
        <taxon>Alkalihalobacterium</taxon>
    </lineage>
</organism>
<keyword evidence="3" id="KW-1185">Reference proteome</keyword>
<evidence type="ECO:0000313" key="2">
    <source>
        <dbReference type="EMBL" id="MDE5412664.1"/>
    </source>
</evidence>
<proteinExistence type="predicted"/>
<dbReference type="EMBL" id="JAOTPO010000002">
    <property type="protein sequence ID" value="MDE5412664.1"/>
    <property type="molecule type" value="Genomic_DNA"/>
</dbReference>
<protein>
    <recommendedName>
        <fullName evidence="4">P/Homo B domain-containing protein</fullName>
    </recommendedName>
</protein>
<evidence type="ECO:0008006" key="4">
    <source>
        <dbReference type="Google" id="ProtNLM"/>
    </source>
</evidence>
<evidence type="ECO:0000256" key="1">
    <source>
        <dbReference type="SAM" id="MobiDB-lite"/>
    </source>
</evidence>
<dbReference type="Gene3D" id="2.60.120.260">
    <property type="entry name" value="Galactose-binding domain-like"/>
    <property type="match status" value="1"/>
</dbReference>
<reference evidence="2" key="1">
    <citation type="submission" date="2024-05" db="EMBL/GenBank/DDBJ databases">
        <title>Alkalihalobacillus sp. strain MEB203 novel alkaliphilic bacterium from Lonar Lake, India.</title>
        <authorList>
            <person name="Joshi A."/>
            <person name="Thite S."/>
            <person name="Mengade P."/>
        </authorList>
    </citation>
    <scope>NUCLEOTIDE SEQUENCE</scope>
    <source>
        <strain evidence="2">MEB 203</strain>
    </source>
</reference>